<name>Q4RKL7_TETNG</name>
<proteinExistence type="predicted"/>
<reference evidence="2" key="2">
    <citation type="submission" date="2004-02" db="EMBL/GenBank/DDBJ databases">
        <authorList>
            <consortium name="Genoscope"/>
            <consortium name="Whitehead Institute Centre for Genome Research"/>
        </authorList>
    </citation>
    <scope>NUCLEOTIDE SEQUENCE</scope>
</reference>
<accession>Q4RKL7</accession>
<protein>
    <submittedName>
        <fullName evidence="2">(spotted green pufferfish) hypothetical protein</fullName>
    </submittedName>
</protein>
<dbReference type="AlphaFoldDB" id="Q4RKL7"/>
<gene>
    <name evidence="2" type="ORF">GSTENG00032882001</name>
</gene>
<organism evidence="2">
    <name type="scientific">Tetraodon nigroviridis</name>
    <name type="common">Spotted green pufferfish</name>
    <name type="synonym">Chelonodon nigroviridis</name>
    <dbReference type="NCBI Taxonomy" id="99883"/>
    <lineage>
        <taxon>Eukaryota</taxon>
        <taxon>Metazoa</taxon>
        <taxon>Chordata</taxon>
        <taxon>Craniata</taxon>
        <taxon>Vertebrata</taxon>
        <taxon>Euteleostomi</taxon>
        <taxon>Actinopterygii</taxon>
        <taxon>Neopterygii</taxon>
        <taxon>Teleostei</taxon>
        <taxon>Neoteleostei</taxon>
        <taxon>Acanthomorphata</taxon>
        <taxon>Eupercaria</taxon>
        <taxon>Tetraodontiformes</taxon>
        <taxon>Tetradontoidea</taxon>
        <taxon>Tetraodontidae</taxon>
        <taxon>Tetraodon</taxon>
    </lineage>
</organism>
<comment type="caution">
    <text evidence="2">The sequence shown here is derived from an EMBL/GenBank/DDBJ whole genome shotgun (WGS) entry which is preliminary data.</text>
</comment>
<evidence type="ECO:0000313" key="2">
    <source>
        <dbReference type="EMBL" id="CAG11065.1"/>
    </source>
</evidence>
<dbReference type="EMBL" id="CAAE01015027">
    <property type="protein sequence ID" value="CAG11065.1"/>
    <property type="molecule type" value="Genomic_DNA"/>
</dbReference>
<dbReference type="KEGG" id="tng:GSTEN00032882G001"/>
<sequence length="25" mass="2837">MVHQLKDAPGECFSFPPKRAAHLTR</sequence>
<evidence type="ECO:0000256" key="1">
    <source>
        <dbReference type="SAM" id="MobiDB-lite"/>
    </source>
</evidence>
<feature type="region of interest" description="Disordered" evidence="1">
    <location>
        <begin position="1"/>
        <end position="25"/>
    </location>
</feature>
<reference evidence="2" key="1">
    <citation type="journal article" date="2004" name="Nature">
        <title>Genome duplication in the teleost fish Tetraodon nigroviridis reveals the early vertebrate proto-karyotype.</title>
        <authorList>
            <person name="Jaillon O."/>
            <person name="Aury J.-M."/>
            <person name="Brunet F."/>
            <person name="Petit J.-L."/>
            <person name="Stange-Thomann N."/>
            <person name="Mauceli E."/>
            <person name="Bouneau L."/>
            <person name="Fischer C."/>
            <person name="Ozouf-Costaz C."/>
            <person name="Bernot A."/>
            <person name="Nicaud S."/>
            <person name="Jaffe D."/>
            <person name="Fisher S."/>
            <person name="Lutfalla G."/>
            <person name="Dossat C."/>
            <person name="Segurens B."/>
            <person name="Dasilva C."/>
            <person name="Salanoubat M."/>
            <person name="Levy M."/>
            <person name="Boudet N."/>
            <person name="Castellano S."/>
            <person name="Anthouard V."/>
            <person name="Jubin C."/>
            <person name="Castelli V."/>
            <person name="Katinka M."/>
            <person name="Vacherie B."/>
            <person name="Biemont C."/>
            <person name="Skalli Z."/>
            <person name="Cattolico L."/>
            <person name="Poulain J."/>
            <person name="De Berardinis V."/>
            <person name="Cruaud C."/>
            <person name="Duprat S."/>
            <person name="Brottier P."/>
            <person name="Coutanceau J.-P."/>
            <person name="Gouzy J."/>
            <person name="Parra G."/>
            <person name="Lardier G."/>
            <person name="Chapple C."/>
            <person name="McKernan K.J."/>
            <person name="McEwan P."/>
            <person name="Bosak S."/>
            <person name="Kellis M."/>
            <person name="Volff J.-N."/>
            <person name="Guigo R."/>
            <person name="Zody M.C."/>
            <person name="Mesirov J."/>
            <person name="Lindblad-Toh K."/>
            <person name="Birren B."/>
            <person name="Nusbaum C."/>
            <person name="Kahn D."/>
            <person name="Robinson-Rechavi M."/>
            <person name="Laudet V."/>
            <person name="Schachter V."/>
            <person name="Quetier F."/>
            <person name="Saurin W."/>
            <person name="Scarpelli C."/>
            <person name="Wincker P."/>
            <person name="Lander E.S."/>
            <person name="Weissenbach J."/>
            <person name="Roest Crollius H."/>
        </authorList>
    </citation>
    <scope>NUCLEOTIDE SEQUENCE [LARGE SCALE GENOMIC DNA]</scope>
</reference>